<keyword evidence="4" id="KW-1185">Reference proteome</keyword>
<dbReference type="AlphaFoldDB" id="A0A1H2E286"/>
<dbReference type="Proteomes" id="UP000243924">
    <property type="component" value="Chromosome I"/>
</dbReference>
<organism evidence="3 4">
    <name type="scientific">Halopseudomonas salegens</name>
    <dbReference type="NCBI Taxonomy" id="1434072"/>
    <lineage>
        <taxon>Bacteria</taxon>
        <taxon>Pseudomonadati</taxon>
        <taxon>Pseudomonadota</taxon>
        <taxon>Gammaproteobacteria</taxon>
        <taxon>Pseudomonadales</taxon>
        <taxon>Pseudomonadaceae</taxon>
        <taxon>Halopseudomonas</taxon>
    </lineage>
</organism>
<evidence type="ECO:0000313" key="4">
    <source>
        <dbReference type="Proteomes" id="UP000243924"/>
    </source>
</evidence>
<feature type="signal peptide" evidence="2">
    <location>
        <begin position="1"/>
        <end position="23"/>
    </location>
</feature>
<evidence type="ECO:0000256" key="1">
    <source>
        <dbReference type="SAM" id="MobiDB-lite"/>
    </source>
</evidence>
<evidence type="ECO:0000256" key="2">
    <source>
        <dbReference type="SAM" id="SignalP"/>
    </source>
</evidence>
<name>A0A1H2E286_9GAMM</name>
<evidence type="ECO:0000313" key="3">
    <source>
        <dbReference type="EMBL" id="SDT89217.1"/>
    </source>
</evidence>
<proteinExistence type="predicted"/>
<reference evidence="4" key="1">
    <citation type="submission" date="2016-10" db="EMBL/GenBank/DDBJ databases">
        <authorList>
            <person name="Varghese N."/>
            <person name="Submissions S."/>
        </authorList>
    </citation>
    <scope>NUCLEOTIDE SEQUENCE [LARGE SCALE GENOMIC DNA]</scope>
    <source>
        <strain evidence="4">CECT 8338</strain>
    </source>
</reference>
<dbReference type="EMBL" id="LT629787">
    <property type="protein sequence ID" value="SDT89217.1"/>
    <property type="molecule type" value="Genomic_DNA"/>
</dbReference>
<keyword evidence="2" id="KW-0732">Signal</keyword>
<feature type="region of interest" description="Disordered" evidence="1">
    <location>
        <begin position="62"/>
        <end position="101"/>
    </location>
</feature>
<dbReference type="RefSeq" id="WP_092383343.1">
    <property type="nucleotide sequence ID" value="NZ_LT629787.1"/>
</dbReference>
<accession>A0A1H2E286</accession>
<dbReference type="OrthoDB" id="9840243at2"/>
<sequence>MKTAKLIPAIMIAAMGFTGLAMANCADDAIDKCNEKHPDPDKNYGAYELCLKAQLSQKCPENVGSTAASGQLMAPQQRPTLPRPATRELVIQQPEASRSGR</sequence>
<protein>
    <submittedName>
        <fullName evidence="3">Uncharacterized protein</fullName>
    </submittedName>
</protein>
<gene>
    <name evidence="3" type="ORF">SAMN05216210_0248</name>
</gene>
<feature type="chain" id="PRO_5009272625" evidence="2">
    <location>
        <begin position="24"/>
        <end position="101"/>
    </location>
</feature>